<protein>
    <submittedName>
        <fullName evidence="2">Uncharacterized protein</fullName>
    </submittedName>
</protein>
<evidence type="ECO:0000256" key="1">
    <source>
        <dbReference type="SAM" id="Phobius"/>
    </source>
</evidence>
<evidence type="ECO:0000313" key="2">
    <source>
        <dbReference type="EMBL" id="QDC41748.1"/>
    </source>
</evidence>
<keyword evidence="1" id="KW-0472">Membrane</keyword>
<dbReference type="Proteomes" id="UP000312702">
    <property type="component" value="Chromosome"/>
</dbReference>
<keyword evidence="1" id="KW-1133">Transmembrane helix</keyword>
<dbReference type="RefSeq" id="WP_028817811.1">
    <property type="nucleotide sequence ID" value="NZ_CP040965.1"/>
</dbReference>
<dbReference type="EMBL" id="CP040953">
    <property type="protein sequence ID" value="QDC41748.1"/>
    <property type="molecule type" value="Genomic_DNA"/>
</dbReference>
<proteinExistence type="predicted"/>
<feature type="transmembrane region" description="Helical" evidence="1">
    <location>
        <begin position="42"/>
        <end position="61"/>
    </location>
</feature>
<evidence type="ECO:0000313" key="4">
    <source>
        <dbReference type="Proteomes" id="UP000312702"/>
    </source>
</evidence>
<sequence length="64" mass="7296">MSFRKKIARVTFLLAVISLAWLILGILELAPLLFQIPGETSFRTHASATVLFLLFASWAFWNEK</sequence>
<accession>A0AAX1F149</accession>
<evidence type="ECO:0000313" key="5">
    <source>
        <dbReference type="Proteomes" id="UP000314901"/>
    </source>
</evidence>
<evidence type="ECO:0000313" key="3">
    <source>
        <dbReference type="EMBL" id="QDC61868.1"/>
    </source>
</evidence>
<keyword evidence="1" id="KW-0812">Transmembrane</keyword>
<gene>
    <name evidence="3" type="ORF">FIT74_02515</name>
    <name evidence="2" type="ORF">FIT94_02460</name>
</gene>
<reference evidence="4 5" key="1">
    <citation type="journal article" date="2019" name="ISME J.">
        <title>Evolution in action: habitat transition from sediment to the pelagial leads to genome streamlining in Methylophilaceae.</title>
        <authorList>
            <person name="Salcher M."/>
            <person name="Schaefle D."/>
            <person name="Kaspar M."/>
            <person name="Neuenschwander S.M."/>
            <person name="Ghai R."/>
        </authorList>
    </citation>
    <scope>NUCLEOTIDE SEQUENCE [LARGE SCALE GENOMIC DNA]</scope>
    <source>
        <strain evidence="2 5">MMS-RVI-51</strain>
        <strain evidence="3 4">MMS-VI-25</strain>
    </source>
</reference>
<dbReference type="AlphaFoldDB" id="A0AAX1F149"/>
<name>A0AAX1F149_9PROT</name>
<dbReference type="KEGG" id="muv:FIT94_02460"/>
<feature type="transmembrane region" description="Helical" evidence="1">
    <location>
        <begin position="12"/>
        <end position="36"/>
    </location>
</feature>
<keyword evidence="4" id="KW-1185">Reference proteome</keyword>
<dbReference type="EMBL" id="CP040973">
    <property type="protein sequence ID" value="QDC61868.1"/>
    <property type="molecule type" value="Genomic_DNA"/>
</dbReference>
<organism evidence="2 5">
    <name type="scientific">Candidatus Methylopumilus universalis</name>
    <dbReference type="NCBI Taxonomy" id="2588536"/>
    <lineage>
        <taxon>Bacteria</taxon>
        <taxon>Pseudomonadati</taxon>
        <taxon>Pseudomonadota</taxon>
        <taxon>Betaproteobacteria</taxon>
        <taxon>Nitrosomonadales</taxon>
        <taxon>Methylophilaceae</taxon>
        <taxon>Candidatus Methylopumilus</taxon>
    </lineage>
</organism>
<dbReference type="Proteomes" id="UP000314901">
    <property type="component" value="Chromosome"/>
</dbReference>